<dbReference type="EMBL" id="JASBWV010000021">
    <property type="protein sequence ID" value="KAJ9120356.1"/>
    <property type="molecule type" value="Genomic_DNA"/>
</dbReference>
<accession>A0ACC2XBC5</accession>
<comment type="caution">
    <text evidence="1">The sequence shown here is derived from an EMBL/GenBank/DDBJ whole genome shotgun (WGS) entry which is preliminary data.</text>
</comment>
<proteinExistence type="predicted"/>
<organism evidence="1 2">
    <name type="scientific">Naganishia onofrii</name>
    <dbReference type="NCBI Taxonomy" id="1851511"/>
    <lineage>
        <taxon>Eukaryota</taxon>
        <taxon>Fungi</taxon>
        <taxon>Dikarya</taxon>
        <taxon>Basidiomycota</taxon>
        <taxon>Agaricomycotina</taxon>
        <taxon>Tremellomycetes</taxon>
        <taxon>Filobasidiales</taxon>
        <taxon>Filobasidiaceae</taxon>
        <taxon>Naganishia</taxon>
    </lineage>
</organism>
<protein>
    <submittedName>
        <fullName evidence="1">Uncharacterized protein</fullName>
    </submittedName>
</protein>
<evidence type="ECO:0000313" key="1">
    <source>
        <dbReference type="EMBL" id="KAJ9120356.1"/>
    </source>
</evidence>
<gene>
    <name evidence="1" type="ORF">QFC24_005312</name>
</gene>
<dbReference type="Proteomes" id="UP001234202">
    <property type="component" value="Unassembled WGS sequence"/>
</dbReference>
<reference evidence="1" key="1">
    <citation type="submission" date="2023-04" db="EMBL/GenBank/DDBJ databases">
        <title>Draft Genome sequencing of Naganishia species isolated from polar environments using Oxford Nanopore Technology.</title>
        <authorList>
            <person name="Leo P."/>
            <person name="Venkateswaran K."/>
        </authorList>
    </citation>
    <scope>NUCLEOTIDE SEQUENCE</scope>
    <source>
        <strain evidence="1">DBVPG 5303</strain>
    </source>
</reference>
<sequence>MSVPSGEPYTQKPVERPAPSSSLVAVNDQTEETAEVKEDSQQQPPAFSQSQPHQQQTPSTGLSDNLNNLSLQEPLQTQAASQSESASAHISTANAEQHTAEDPFGEWVLKEITWPDPRIGGYRRTVKVLTQNANGPCSLLALANVLILRGSIHIPAKLEKITYDALATLIADFLVTRPQDSTNTRARGLTLEAALNILPTTVRGLNVNVGFDEITSFRATEEGSSDELALFAMAGVELVHGWIADKSSSGGEWEALQRVSDEGGVEGEKRVPTYDGVQDAIIKGLDEQGQSSSDAVVLQQFLQNTATQLTFPGLFALNALEPGSVVAFFRNSHLSVLYRRHNLPAPTTSTSSPDEQDTSPTLFQLVTDQSFASEPEITWESIVDIDGAGTTYYNSEFYPAGGAGGDYSGMSAGEVVRRDERARREQEREEARLRGDQEAGEVYEGGYRGSMEDHTDLQLARALQEEEDRAIAEQYRDQEERQHRRQRTQLDPAVRARAAPVPEAGDGEGAGEVGGVSSSSAAGGGREGKGKKEKKAKKDCVVM</sequence>
<keyword evidence="2" id="KW-1185">Reference proteome</keyword>
<name>A0ACC2XBC5_9TREE</name>
<evidence type="ECO:0000313" key="2">
    <source>
        <dbReference type="Proteomes" id="UP001234202"/>
    </source>
</evidence>